<feature type="domain" description="YdhG-like" evidence="1">
    <location>
        <begin position="18"/>
        <end position="111"/>
    </location>
</feature>
<dbReference type="SUPFAM" id="SSF159888">
    <property type="entry name" value="YdhG-like"/>
    <property type="match status" value="1"/>
</dbReference>
<dbReference type="KEGG" id="dva:DAD186_00190"/>
<sequence>MTIRTLDEFLDTIPDGPKRERMIEVLEWVQATYPDLEMRIAWSTPMFTHHGTFIVGFSAAKMHMSVSPEKATMQHFEDFMEERGTDRTAMLARQPWNTPVDYELIAAFIDYQIATKKDVATFWRP</sequence>
<protein>
    <recommendedName>
        <fullName evidence="1">YdhG-like domain-containing protein</fullName>
    </recommendedName>
</protein>
<proteinExistence type="predicted"/>
<dbReference type="Gene3D" id="3.90.1150.200">
    <property type="match status" value="1"/>
</dbReference>
<name>A0A1B0ZF59_9MICO</name>
<dbReference type="PATRIC" id="fig|1630135.4.peg.21"/>
<dbReference type="STRING" id="1630135.DAD186_00190"/>
<dbReference type="Pfam" id="PF08818">
    <property type="entry name" value="DUF1801"/>
    <property type="match status" value="1"/>
</dbReference>
<evidence type="ECO:0000313" key="3">
    <source>
        <dbReference type="Proteomes" id="UP000092596"/>
    </source>
</evidence>
<dbReference type="RefSeq" id="WP_065246994.1">
    <property type="nucleotide sequence ID" value="NZ_CP012117.1"/>
</dbReference>
<dbReference type="Proteomes" id="UP000092596">
    <property type="component" value="Chromosome"/>
</dbReference>
<evidence type="ECO:0000313" key="2">
    <source>
        <dbReference type="EMBL" id="ANP26580.1"/>
    </source>
</evidence>
<dbReference type="EMBL" id="CP012117">
    <property type="protein sequence ID" value="ANP26580.1"/>
    <property type="molecule type" value="Genomic_DNA"/>
</dbReference>
<evidence type="ECO:0000259" key="1">
    <source>
        <dbReference type="Pfam" id="PF08818"/>
    </source>
</evidence>
<gene>
    <name evidence="2" type="ORF">DAD186_00190</name>
</gene>
<reference evidence="2 3" key="1">
    <citation type="submission" date="2015-06" db="EMBL/GenBank/DDBJ databases">
        <title>Investigation of pathophysiology for high-risk pregnancy and development of treatment modality based on it.</title>
        <authorList>
            <person name="Kim B.-C."/>
            <person name="Lim S."/>
        </authorList>
    </citation>
    <scope>NUCLEOTIDE SEQUENCE [LARGE SCALE GENOMIC DNA]</scope>
    <source>
        <strain evidence="2 3">AD1-86</strain>
    </source>
</reference>
<organism evidence="2 3">
    <name type="scientific">Dermabacter vaginalis</name>
    <dbReference type="NCBI Taxonomy" id="1630135"/>
    <lineage>
        <taxon>Bacteria</taxon>
        <taxon>Bacillati</taxon>
        <taxon>Actinomycetota</taxon>
        <taxon>Actinomycetes</taxon>
        <taxon>Micrococcales</taxon>
        <taxon>Dermabacteraceae</taxon>
        <taxon>Dermabacter</taxon>
    </lineage>
</organism>
<accession>A0A1B0ZF59</accession>
<dbReference type="AlphaFoldDB" id="A0A1B0ZF59"/>
<dbReference type="InterPro" id="IPR014922">
    <property type="entry name" value="YdhG-like"/>
</dbReference>